<dbReference type="AlphaFoldDB" id="D7C144"/>
<sequence length="139" mass="15859">MPPAERRMKMRELADWVSWLTATFELHNRMPPCWYRHTAVVEHLTALYAAWVRSYCTPTGHRELAEVEWISMLHAFAPHLQVASCATGTHQEPPPRSAVRPDAQEAFETYLMSAAFGTAEAVHPAADEVLRRNNSEPQY</sequence>
<accession>D7C144</accession>
<dbReference type="STRING" id="749414.SBI_04825"/>
<dbReference type="eggNOG" id="ENOG5032F5R">
    <property type="taxonomic scope" value="Bacteria"/>
</dbReference>
<protein>
    <submittedName>
        <fullName evidence="1">Uncharacterized protein</fullName>
    </submittedName>
</protein>
<evidence type="ECO:0000313" key="1">
    <source>
        <dbReference type="EMBL" id="ADI07945.1"/>
    </source>
</evidence>
<dbReference type="PATRIC" id="fig|749414.3.peg.4986"/>
<organism evidence="1 2">
    <name type="scientific">Streptomyces bingchenggensis (strain BCW-1)</name>
    <dbReference type="NCBI Taxonomy" id="749414"/>
    <lineage>
        <taxon>Bacteria</taxon>
        <taxon>Bacillati</taxon>
        <taxon>Actinomycetota</taxon>
        <taxon>Actinomycetes</taxon>
        <taxon>Kitasatosporales</taxon>
        <taxon>Streptomycetaceae</taxon>
        <taxon>Streptomyces</taxon>
    </lineage>
</organism>
<keyword evidence="2" id="KW-1185">Reference proteome</keyword>
<proteinExistence type="predicted"/>
<dbReference type="HOGENOM" id="CLU_133304_0_0_11"/>
<dbReference type="KEGG" id="sbh:SBI_04825"/>
<evidence type="ECO:0000313" key="2">
    <source>
        <dbReference type="Proteomes" id="UP000000377"/>
    </source>
</evidence>
<reference evidence="1 2" key="1">
    <citation type="journal article" date="2010" name="J. Bacteriol.">
        <title>Genome sequence of the milbemycin-producing bacterium Streptomyces bingchenggensis.</title>
        <authorList>
            <person name="Wang X.J."/>
            <person name="Yan Y.J."/>
            <person name="Zhang B."/>
            <person name="An J."/>
            <person name="Wang J.J."/>
            <person name="Tian J."/>
            <person name="Jiang L."/>
            <person name="Chen Y.H."/>
            <person name="Huang S.X."/>
            <person name="Yin M."/>
            <person name="Zhang J."/>
            <person name="Gao A.L."/>
            <person name="Liu C.X."/>
            <person name="Zhu Z.X."/>
            <person name="Xiang W.S."/>
        </authorList>
    </citation>
    <scope>NUCLEOTIDE SEQUENCE [LARGE SCALE GENOMIC DNA]</scope>
    <source>
        <strain evidence="1 2">BCW-1</strain>
    </source>
</reference>
<name>D7C144_STRBB</name>
<gene>
    <name evidence="1" type="ordered locus">SBI_04825</name>
</gene>
<dbReference type="EMBL" id="CP002047">
    <property type="protein sequence ID" value="ADI07945.1"/>
    <property type="molecule type" value="Genomic_DNA"/>
</dbReference>
<dbReference type="Proteomes" id="UP000000377">
    <property type="component" value="Chromosome"/>
</dbReference>